<dbReference type="InterPro" id="IPR037923">
    <property type="entry name" value="HTH-like"/>
</dbReference>
<keyword evidence="6" id="KW-1185">Reference proteome</keyword>
<dbReference type="PROSITE" id="PS01124">
    <property type="entry name" value="HTH_ARAC_FAMILY_2"/>
    <property type="match status" value="1"/>
</dbReference>
<dbReference type="PANTHER" id="PTHR46796">
    <property type="entry name" value="HTH-TYPE TRANSCRIPTIONAL ACTIVATOR RHAS-RELATED"/>
    <property type="match status" value="1"/>
</dbReference>
<evidence type="ECO:0000313" key="6">
    <source>
        <dbReference type="Proteomes" id="UP000562352"/>
    </source>
</evidence>
<reference evidence="5 6" key="1">
    <citation type="submission" date="2020-08" db="EMBL/GenBank/DDBJ databases">
        <title>Genomic Encyclopedia of Type Strains, Phase III (KMG-III): the genomes of soil and plant-associated and newly described type strains.</title>
        <authorList>
            <person name="Whitman W."/>
        </authorList>
    </citation>
    <scope>NUCLEOTIDE SEQUENCE [LARGE SCALE GENOMIC DNA]</scope>
    <source>
        <strain evidence="5 6">CECT 3303</strain>
    </source>
</reference>
<sequence>MGRWRGDGGDAGGLDGLRRHLTGGTGGHRLRFGSGAAGIERLEASLVGEGFAPHRHDTYAIGVTLAGVQTFRYRGELRHCTPGDWHVLHPDEVHDGMPGTDEGFGYRILYVDPFLVQQALGGRTLPFVADPVVRRRDARSPLSECLRDIDEPFDDLGCLDVVLLVTEMLQKHSAARPGRRSPLALEALSRVRELIADDPVSRHSVEEFERLSGLDRWTLARQFRAAYGTSPTRFRTMRQLDRVRRLLRGGMPPPGAALEAGFADQSHMTRMFKRAYGLTPAAWAAALAGP</sequence>
<evidence type="ECO:0000256" key="1">
    <source>
        <dbReference type="ARBA" id="ARBA00023015"/>
    </source>
</evidence>
<dbReference type="GO" id="GO:0043565">
    <property type="term" value="F:sequence-specific DNA binding"/>
    <property type="evidence" value="ECO:0007669"/>
    <property type="project" value="InterPro"/>
</dbReference>
<dbReference type="SUPFAM" id="SSF51215">
    <property type="entry name" value="Regulatory protein AraC"/>
    <property type="match status" value="1"/>
</dbReference>
<keyword evidence="3" id="KW-0804">Transcription</keyword>
<dbReference type="AlphaFoldDB" id="A0A841D0Q6"/>
<dbReference type="Pfam" id="PF02311">
    <property type="entry name" value="AraC_binding"/>
    <property type="match status" value="1"/>
</dbReference>
<dbReference type="InterPro" id="IPR009057">
    <property type="entry name" value="Homeodomain-like_sf"/>
</dbReference>
<organism evidence="5 6">
    <name type="scientific">Planomonospora venezuelensis</name>
    <dbReference type="NCBI Taxonomy" id="1999"/>
    <lineage>
        <taxon>Bacteria</taxon>
        <taxon>Bacillati</taxon>
        <taxon>Actinomycetota</taxon>
        <taxon>Actinomycetes</taxon>
        <taxon>Streptosporangiales</taxon>
        <taxon>Streptosporangiaceae</taxon>
        <taxon>Planomonospora</taxon>
    </lineage>
</organism>
<keyword evidence="1" id="KW-0805">Transcription regulation</keyword>
<evidence type="ECO:0000256" key="3">
    <source>
        <dbReference type="ARBA" id="ARBA00023163"/>
    </source>
</evidence>
<dbReference type="InterPro" id="IPR018060">
    <property type="entry name" value="HTH_AraC"/>
</dbReference>
<keyword evidence="2 5" id="KW-0238">DNA-binding</keyword>
<dbReference type="EMBL" id="JACHJJ010000011">
    <property type="protein sequence ID" value="MBB5964242.1"/>
    <property type="molecule type" value="Genomic_DNA"/>
</dbReference>
<dbReference type="Gene3D" id="1.10.10.60">
    <property type="entry name" value="Homeodomain-like"/>
    <property type="match status" value="1"/>
</dbReference>
<dbReference type="RefSeq" id="WP_338047789.1">
    <property type="nucleotide sequence ID" value="NZ_BAAAWZ010000001.1"/>
</dbReference>
<proteinExistence type="predicted"/>
<evidence type="ECO:0000256" key="2">
    <source>
        <dbReference type="ARBA" id="ARBA00023125"/>
    </source>
</evidence>
<dbReference type="GO" id="GO:0003700">
    <property type="term" value="F:DNA-binding transcription factor activity"/>
    <property type="evidence" value="ECO:0007669"/>
    <property type="project" value="InterPro"/>
</dbReference>
<dbReference type="Pfam" id="PF12833">
    <property type="entry name" value="HTH_18"/>
    <property type="match status" value="1"/>
</dbReference>
<protein>
    <submittedName>
        <fullName evidence="5">AraC-like DNA-binding protein</fullName>
    </submittedName>
</protein>
<dbReference type="SMART" id="SM00342">
    <property type="entry name" value="HTH_ARAC"/>
    <property type="match status" value="1"/>
</dbReference>
<comment type="caution">
    <text evidence="5">The sequence shown here is derived from an EMBL/GenBank/DDBJ whole genome shotgun (WGS) entry which is preliminary data.</text>
</comment>
<dbReference type="InterPro" id="IPR050204">
    <property type="entry name" value="AraC_XylS_family_regulators"/>
</dbReference>
<name>A0A841D0Q6_PLAVE</name>
<dbReference type="Proteomes" id="UP000562352">
    <property type="component" value="Unassembled WGS sequence"/>
</dbReference>
<dbReference type="PANTHER" id="PTHR46796:SF2">
    <property type="entry name" value="TRANSCRIPTIONAL REGULATORY PROTEIN"/>
    <property type="match status" value="1"/>
</dbReference>
<gene>
    <name evidence="5" type="ORF">FHS22_003526</name>
</gene>
<evidence type="ECO:0000259" key="4">
    <source>
        <dbReference type="PROSITE" id="PS01124"/>
    </source>
</evidence>
<evidence type="ECO:0000313" key="5">
    <source>
        <dbReference type="EMBL" id="MBB5964242.1"/>
    </source>
</evidence>
<accession>A0A841D0Q6</accession>
<dbReference type="InterPro" id="IPR003313">
    <property type="entry name" value="AraC-bd"/>
</dbReference>
<feature type="domain" description="HTH araC/xylS-type" evidence="4">
    <location>
        <begin position="189"/>
        <end position="286"/>
    </location>
</feature>
<dbReference type="SUPFAM" id="SSF46689">
    <property type="entry name" value="Homeodomain-like"/>
    <property type="match status" value="2"/>
</dbReference>